<name>A0A314Z7W2_PRUYE</name>
<dbReference type="STRING" id="2094558.A0A314Z7W2"/>
<protein>
    <submittedName>
        <fullName evidence="7">Cytochrome P450 81E8-like isoform X1</fullName>
    </submittedName>
</protein>
<evidence type="ECO:0000256" key="3">
    <source>
        <dbReference type="ARBA" id="ARBA00023002"/>
    </source>
</evidence>
<dbReference type="InterPro" id="IPR050651">
    <property type="entry name" value="Plant_Cytochrome_P450_Monoox"/>
</dbReference>
<keyword evidence="8" id="KW-1185">Reference proteome</keyword>
<feature type="compositionally biased region" description="Basic and acidic residues" evidence="6">
    <location>
        <begin position="163"/>
        <end position="172"/>
    </location>
</feature>
<evidence type="ECO:0000313" key="7">
    <source>
        <dbReference type="EMBL" id="PQQ14633.1"/>
    </source>
</evidence>
<reference evidence="7 8" key="1">
    <citation type="submission" date="2018-02" db="EMBL/GenBank/DDBJ databases">
        <title>Draft genome of wild Prunus yedoensis var. nudiflora.</title>
        <authorList>
            <person name="Baek S."/>
            <person name="Kim J.-H."/>
            <person name="Choi K."/>
            <person name="Kim G.-B."/>
            <person name="Cho A."/>
            <person name="Jang H."/>
            <person name="Shin C.-H."/>
            <person name="Yu H.-J."/>
            <person name="Mun J.-H."/>
        </authorList>
    </citation>
    <scope>NUCLEOTIDE SEQUENCE [LARGE SCALE GENOMIC DNA]</scope>
    <source>
        <strain evidence="8">cv. Jeju island</strain>
        <tissue evidence="7">Leaf</tissue>
    </source>
</reference>
<dbReference type="OrthoDB" id="1055148at2759"/>
<evidence type="ECO:0000313" key="8">
    <source>
        <dbReference type="Proteomes" id="UP000250321"/>
    </source>
</evidence>
<keyword evidence="3" id="KW-0560">Oxidoreductase</keyword>
<comment type="caution">
    <text evidence="7">The sequence shown here is derived from an EMBL/GenBank/DDBJ whole genome shotgun (WGS) entry which is preliminary data.</text>
</comment>
<dbReference type="GO" id="GO:0020037">
    <property type="term" value="F:heme binding"/>
    <property type="evidence" value="ECO:0007669"/>
    <property type="project" value="InterPro"/>
</dbReference>
<proteinExistence type="predicted"/>
<dbReference type="Gene3D" id="1.10.630.10">
    <property type="entry name" value="Cytochrome P450"/>
    <property type="match status" value="2"/>
</dbReference>
<accession>A0A314Z7W2</accession>
<dbReference type="AlphaFoldDB" id="A0A314Z7W2"/>
<dbReference type="PANTHER" id="PTHR47947">
    <property type="entry name" value="CYTOCHROME P450 82C3-RELATED"/>
    <property type="match status" value="1"/>
</dbReference>
<dbReference type="Pfam" id="PF00067">
    <property type="entry name" value="p450"/>
    <property type="match status" value="1"/>
</dbReference>
<dbReference type="PANTHER" id="PTHR47947:SF24">
    <property type="entry name" value="ISOFLAVONE 2'-HYDROXYLASE-LIKE"/>
    <property type="match status" value="1"/>
</dbReference>
<gene>
    <name evidence="7" type="ORF">Pyn_32572</name>
</gene>
<dbReference type="InterPro" id="IPR001128">
    <property type="entry name" value="Cyt_P450"/>
</dbReference>
<sequence>MKEVFAHGANPTDFLPILNWVGSNAYEKRVMKLAKRIDAFLQGLVDEHRSRTSKGGNGSTMIDHLLSLQESQPEYYTDQIIKGLILTRLELDDLLGQERLVDESDISKLPTFKILSLRLFGCTQQPRYDCTIGGFHIPRDTMEFINAWAIHRDSELWSDPETFRPERFESGGDMRTSSSHLDWEEGLAQEQG</sequence>
<evidence type="ECO:0000256" key="5">
    <source>
        <dbReference type="ARBA" id="ARBA00023033"/>
    </source>
</evidence>
<keyword evidence="5" id="KW-0503">Monooxygenase</keyword>
<dbReference type="Proteomes" id="UP000250321">
    <property type="component" value="Unassembled WGS sequence"/>
</dbReference>
<evidence type="ECO:0000256" key="2">
    <source>
        <dbReference type="ARBA" id="ARBA00022723"/>
    </source>
</evidence>
<keyword evidence="1" id="KW-0349">Heme</keyword>
<evidence type="ECO:0000256" key="6">
    <source>
        <dbReference type="SAM" id="MobiDB-lite"/>
    </source>
</evidence>
<organism evidence="7 8">
    <name type="scientific">Prunus yedoensis var. nudiflora</name>
    <dbReference type="NCBI Taxonomy" id="2094558"/>
    <lineage>
        <taxon>Eukaryota</taxon>
        <taxon>Viridiplantae</taxon>
        <taxon>Streptophyta</taxon>
        <taxon>Embryophyta</taxon>
        <taxon>Tracheophyta</taxon>
        <taxon>Spermatophyta</taxon>
        <taxon>Magnoliopsida</taxon>
        <taxon>eudicotyledons</taxon>
        <taxon>Gunneridae</taxon>
        <taxon>Pentapetalae</taxon>
        <taxon>rosids</taxon>
        <taxon>fabids</taxon>
        <taxon>Rosales</taxon>
        <taxon>Rosaceae</taxon>
        <taxon>Amygdaloideae</taxon>
        <taxon>Amygdaleae</taxon>
        <taxon>Prunus</taxon>
    </lineage>
</organism>
<evidence type="ECO:0000256" key="1">
    <source>
        <dbReference type="ARBA" id="ARBA00022617"/>
    </source>
</evidence>
<keyword evidence="4" id="KW-0408">Iron</keyword>
<dbReference type="GO" id="GO:0005506">
    <property type="term" value="F:iron ion binding"/>
    <property type="evidence" value="ECO:0007669"/>
    <property type="project" value="InterPro"/>
</dbReference>
<dbReference type="InterPro" id="IPR036396">
    <property type="entry name" value="Cyt_P450_sf"/>
</dbReference>
<keyword evidence="2" id="KW-0479">Metal-binding</keyword>
<dbReference type="EMBL" id="PJQY01000253">
    <property type="protein sequence ID" value="PQQ14633.1"/>
    <property type="molecule type" value="Genomic_DNA"/>
</dbReference>
<dbReference type="SUPFAM" id="SSF48264">
    <property type="entry name" value="Cytochrome P450"/>
    <property type="match status" value="1"/>
</dbReference>
<dbReference type="GO" id="GO:0016705">
    <property type="term" value="F:oxidoreductase activity, acting on paired donors, with incorporation or reduction of molecular oxygen"/>
    <property type="evidence" value="ECO:0007669"/>
    <property type="project" value="InterPro"/>
</dbReference>
<dbReference type="GO" id="GO:0004497">
    <property type="term" value="F:monooxygenase activity"/>
    <property type="evidence" value="ECO:0007669"/>
    <property type="project" value="UniProtKB-KW"/>
</dbReference>
<evidence type="ECO:0000256" key="4">
    <source>
        <dbReference type="ARBA" id="ARBA00023004"/>
    </source>
</evidence>
<feature type="region of interest" description="Disordered" evidence="6">
    <location>
        <begin position="163"/>
        <end position="192"/>
    </location>
</feature>